<dbReference type="RefSeq" id="WP_418361200.1">
    <property type="nucleotide sequence ID" value="NZ_CP016279.1"/>
</dbReference>
<organism evidence="2 3">
    <name type="scientific">Streptomyces griseochromogenes</name>
    <dbReference type="NCBI Taxonomy" id="68214"/>
    <lineage>
        <taxon>Bacteria</taxon>
        <taxon>Bacillati</taxon>
        <taxon>Actinomycetota</taxon>
        <taxon>Actinomycetes</taxon>
        <taxon>Kitasatosporales</taxon>
        <taxon>Streptomycetaceae</taxon>
        <taxon>Streptomyces</taxon>
    </lineage>
</organism>
<proteinExistence type="predicted"/>
<dbReference type="Proteomes" id="UP001519309">
    <property type="component" value="Unassembled WGS sequence"/>
</dbReference>
<dbReference type="InterPro" id="IPR035992">
    <property type="entry name" value="Ricin_B-like_lectins"/>
</dbReference>
<dbReference type="EMBL" id="JAGGLP010000004">
    <property type="protein sequence ID" value="MBP2049198.1"/>
    <property type="molecule type" value="Genomic_DNA"/>
</dbReference>
<evidence type="ECO:0000259" key="1">
    <source>
        <dbReference type="Pfam" id="PF00652"/>
    </source>
</evidence>
<sequence length="142" mass="15494">MFGVVGTASPAQASSTLWFRLRNVTTGQCLMYNGDGKAVTQAKCQVVKKQLWARAGQNIVTANDRIPGLTCLTSANGHEKPVTVIDCSKSDITHNGWTIRTTTLHQKTIVGGPSCGYLKVVSGKVICGKRMLDSDRDYWEIY</sequence>
<name>A0ABS4LPB5_9ACTN</name>
<comment type="caution">
    <text evidence="2">The sequence shown here is derived from an EMBL/GenBank/DDBJ whole genome shotgun (WGS) entry which is preliminary data.</text>
</comment>
<feature type="domain" description="Ricin B lectin" evidence="1">
    <location>
        <begin position="18"/>
        <end position="105"/>
    </location>
</feature>
<evidence type="ECO:0000313" key="2">
    <source>
        <dbReference type="EMBL" id="MBP2049198.1"/>
    </source>
</evidence>
<dbReference type="Pfam" id="PF00652">
    <property type="entry name" value="Ricin_B_lectin"/>
    <property type="match status" value="1"/>
</dbReference>
<dbReference type="Gene3D" id="2.80.10.50">
    <property type="match status" value="1"/>
</dbReference>
<dbReference type="SUPFAM" id="SSF50370">
    <property type="entry name" value="Ricin B-like lectins"/>
    <property type="match status" value="1"/>
</dbReference>
<protein>
    <recommendedName>
        <fullName evidence="1">Ricin B lectin domain-containing protein</fullName>
    </recommendedName>
</protein>
<keyword evidence="3" id="KW-1185">Reference proteome</keyword>
<accession>A0ABS4LPB5</accession>
<reference evidence="2 3" key="1">
    <citation type="submission" date="2021-03" db="EMBL/GenBank/DDBJ databases">
        <title>Genomic Encyclopedia of Type Strains, Phase IV (KMG-IV): sequencing the most valuable type-strain genomes for metagenomic binning, comparative biology and taxonomic classification.</title>
        <authorList>
            <person name="Goeker M."/>
        </authorList>
    </citation>
    <scope>NUCLEOTIDE SEQUENCE [LARGE SCALE GENOMIC DNA]</scope>
    <source>
        <strain evidence="2 3">DSM 40499</strain>
    </source>
</reference>
<evidence type="ECO:0000313" key="3">
    <source>
        <dbReference type="Proteomes" id="UP001519309"/>
    </source>
</evidence>
<dbReference type="InterPro" id="IPR000772">
    <property type="entry name" value="Ricin_B_lectin"/>
</dbReference>
<gene>
    <name evidence="2" type="ORF">J2Z21_002129</name>
</gene>